<evidence type="ECO:0000313" key="2">
    <source>
        <dbReference type="Proteomes" id="UP000053766"/>
    </source>
</evidence>
<name>A0A0D8X887_DICVI</name>
<organism evidence="1 2">
    <name type="scientific">Dictyocaulus viviparus</name>
    <name type="common">Bovine lungworm</name>
    <dbReference type="NCBI Taxonomy" id="29172"/>
    <lineage>
        <taxon>Eukaryota</taxon>
        <taxon>Metazoa</taxon>
        <taxon>Ecdysozoa</taxon>
        <taxon>Nematoda</taxon>
        <taxon>Chromadorea</taxon>
        <taxon>Rhabditida</taxon>
        <taxon>Rhabditina</taxon>
        <taxon>Rhabditomorpha</taxon>
        <taxon>Strongyloidea</taxon>
        <taxon>Metastrongylidae</taxon>
        <taxon>Dictyocaulus</taxon>
    </lineage>
</organism>
<reference evidence="2" key="2">
    <citation type="journal article" date="2016" name="Sci. Rep.">
        <title>Dictyocaulus viviparus genome, variome and transcriptome elucidate lungworm biology and support future intervention.</title>
        <authorList>
            <person name="McNulty S.N."/>
            <person name="Strube C."/>
            <person name="Rosa B.A."/>
            <person name="Martin J.C."/>
            <person name="Tyagi R."/>
            <person name="Choi Y.J."/>
            <person name="Wang Q."/>
            <person name="Hallsworth Pepin K."/>
            <person name="Zhang X."/>
            <person name="Ozersky P."/>
            <person name="Wilson R.K."/>
            <person name="Sternberg P.W."/>
            <person name="Gasser R.B."/>
            <person name="Mitreva M."/>
        </authorList>
    </citation>
    <scope>NUCLEOTIDE SEQUENCE [LARGE SCALE GENOMIC DNA]</scope>
    <source>
        <strain evidence="2">HannoverDv2000</strain>
    </source>
</reference>
<keyword evidence="2" id="KW-1185">Reference proteome</keyword>
<reference evidence="1 2" key="1">
    <citation type="submission" date="2013-11" db="EMBL/GenBank/DDBJ databases">
        <title>Draft genome of the bovine lungworm Dictyocaulus viviparus.</title>
        <authorList>
            <person name="Mitreva M."/>
        </authorList>
    </citation>
    <scope>NUCLEOTIDE SEQUENCE [LARGE SCALE GENOMIC DNA]</scope>
    <source>
        <strain evidence="1 2">HannoverDv2000</strain>
    </source>
</reference>
<proteinExistence type="predicted"/>
<dbReference type="EMBL" id="KN717018">
    <property type="protein sequence ID" value="KJH40775.1"/>
    <property type="molecule type" value="Genomic_DNA"/>
</dbReference>
<accession>A0A0D8X887</accession>
<gene>
    <name evidence="1" type="ORF">DICVIV_13264</name>
</gene>
<dbReference type="Proteomes" id="UP000053766">
    <property type="component" value="Unassembled WGS sequence"/>
</dbReference>
<sequence length="116" mass="13461">MTLKVEDVAALMRKSTTESMKLFHRPQILSVYIKYFENNLRLTGSEETVKKRFQVVTMYTTCPVHFVLWKLFHHLVCVLHNSHVPPDVLSHAPMLLPDSLNGADSLLRLNNEDRKE</sequence>
<dbReference type="AlphaFoldDB" id="A0A0D8X887"/>
<protein>
    <submittedName>
        <fullName evidence="1">Uncharacterized protein</fullName>
    </submittedName>
</protein>
<evidence type="ECO:0000313" key="1">
    <source>
        <dbReference type="EMBL" id="KJH40775.1"/>
    </source>
</evidence>